<dbReference type="PROSITE" id="PS50887">
    <property type="entry name" value="GGDEF"/>
    <property type="match status" value="1"/>
</dbReference>
<dbReference type="Pfam" id="PF00990">
    <property type="entry name" value="GGDEF"/>
    <property type="match status" value="1"/>
</dbReference>
<dbReference type="Gene3D" id="3.30.70.270">
    <property type="match status" value="1"/>
</dbReference>
<reference evidence="3 4" key="1">
    <citation type="journal article" date="2019" name="Int. J. Syst. Evol. Microbiol.">
        <title>Faecalibacillus intestinalis gen. nov., sp. nov. and Faecalibacillus faecis sp. nov., isolated from human faeces.</title>
        <authorList>
            <person name="Seo B."/>
            <person name="Jeon K."/>
            <person name="Baek I."/>
            <person name="Lee Y.M."/>
            <person name="Baek K."/>
            <person name="Ko G."/>
        </authorList>
    </citation>
    <scope>NUCLEOTIDE SEQUENCE [LARGE SCALE GENOMIC DNA]</scope>
    <source>
        <strain evidence="3 4">SNUG30099</strain>
    </source>
</reference>
<dbReference type="Gene3D" id="6.10.340.10">
    <property type="match status" value="1"/>
</dbReference>
<keyword evidence="1" id="KW-1133">Transmembrane helix</keyword>
<dbReference type="SUPFAM" id="SSF55073">
    <property type="entry name" value="Nucleotide cyclase"/>
    <property type="match status" value="1"/>
</dbReference>
<gene>
    <name evidence="3" type="ORF">C7U54_07245</name>
</gene>
<keyword evidence="4" id="KW-1185">Reference proteome</keyword>
<dbReference type="PANTHER" id="PTHR45138">
    <property type="entry name" value="REGULATORY COMPONENTS OF SENSORY TRANSDUCTION SYSTEM"/>
    <property type="match status" value="1"/>
</dbReference>
<dbReference type="InterPro" id="IPR000160">
    <property type="entry name" value="GGDEF_dom"/>
</dbReference>
<evidence type="ECO:0000313" key="3">
    <source>
        <dbReference type="EMBL" id="PST41155.1"/>
    </source>
</evidence>
<dbReference type="NCBIfam" id="TIGR00254">
    <property type="entry name" value="GGDEF"/>
    <property type="match status" value="1"/>
</dbReference>
<dbReference type="InterPro" id="IPR043128">
    <property type="entry name" value="Rev_trsase/Diguanyl_cyclase"/>
</dbReference>
<dbReference type="Proteomes" id="UP000240974">
    <property type="component" value="Unassembled WGS sequence"/>
</dbReference>
<dbReference type="PANTHER" id="PTHR45138:SF9">
    <property type="entry name" value="DIGUANYLATE CYCLASE DGCM-RELATED"/>
    <property type="match status" value="1"/>
</dbReference>
<sequence length="158" mass="18493">MQSFRIYYLLVFILLVIGAILIQSFFAKQITFLIQKEIQAFEQIKRTQDYSIRLEINQKDEFSKLAISINELLDYIEKEKNRDQEKQKILQAQAEKDGQITLGFLDIDHFKDFNTYFGHQVGDKVLQFVSAVLKEQLKGKIGRVGGDEFIFCFVGKKR</sequence>
<evidence type="ECO:0000313" key="4">
    <source>
        <dbReference type="Proteomes" id="UP000240974"/>
    </source>
</evidence>
<keyword evidence="1" id="KW-0812">Transmembrane</keyword>
<accession>A0A2T3G0S2</accession>
<keyword evidence="1" id="KW-0472">Membrane</keyword>
<organism evidence="3 4">
    <name type="scientific">Faecalibacillus intestinalis</name>
    <dbReference type="NCBI Taxonomy" id="1982626"/>
    <lineage>
        <taxon>Bacteria</taxon>
        <taxon>Bacillati</taxon>
        <taxon>Bacillota</taxon>
        <taxon>Erysipelotrichia</taxon>
        <taxon>Erysipelotrichales</taxon>
        <taxon>Coprobacillaceae</taxon>
        <taxon>Faecalibacillus</taxon>
    </lineage>
</organism>
<dbReference type="AlphaFoldDB" id="A0A2T3G0S2"/>
<proteinExistence type="predicted"/>
<dbReference type="CDD" id="cd06225">
    <property type="entry name" value="HAMP"/>
    <property type="match status" value="1"/>
</dbReference>
<evidence type="ECO:0000259" key="2">
    <source>
        <dbReference type="PROSITE" id="PS50887"/>
    </source>
</evidence>
<dbReference type="GO" id="GO:0052621">
    <property type="term" value="F:diguanylate cyclase activity"/>
    <property type="evidence" value="ECO:0007669"/>
    <property type="project" value="TreeGrafter"/>
</dbReference>
<protein>
    <recommendedName>
        <fullName evidence="2">GGDEF domain-containing protein</fullName>
    </recommendedName>
</protein>
<evidence type="ECO:0000256" key="1">
    <source>
        <dbReference type="SAM" id="Phobius"/>
    </source>
</evidence>
<dbReference type="InterPro" id="IPR029787">
    <property type="entry name" value="Nucleotide_cyclase"/>
</dbReference>
<dbReference type="EMBL" id="PYLQ01000008">
    <property type="protein sequence ID" value="PST41155.1"/>
    <property type="molecule type" value="Genomic_DNA"/>
</dbReference>
<feature type="domain" description="GGDEF" evidence="2">
    <location>
        <begin position="98"/>
        <end position="158"/>
    </location>
</feature>
<feature type="transmembrane region" description="Helical" evidence="1">
    <location>
        <begin position="6"/>
        <end position="26"/>
    </location>
</feature>
<comment type="caution">
    <text evidence="3">The sequence shown here is derived from an EMBL/GenBank/DDBJ whole genome shotgun (WGS) entry which is preliminary data.</text>
</comment>
<dbReference type="InterPro" id="IPR050469">
    <property type="entry name" value="Diguanylate_Cyclase"/>
</dbReference>
<name>A0A2T3G0S2_9FIRM</name>